<dbReference type="SUPFAM" id="SSF53335">
    <property type="entry name" value="S-adenosyl-L-methionine-dependent methyltransferases"/>
    <property type="match status" value="1"/>
</dbReference>
<comment type="caution">
    <text evidence="2">The sequence shown here is derived from an EMBL/GenBank/DDBJ whole genome shotgun (WGS) entry which is preliminary data.</text>
</comment>
<dbReference type="SMART" id="SM00138">
    <property type="entry name" value="MeTrc"/>
    <property type="match status" value="1"/>
</dbReference>
<dbReference type="Gene3D" id="3.40.50.150">
    <property type="entry name" value="Vaccinia Virus protein VP39"/>
    <property type="match status" value="1"/>
</dbReference>
<proteinExistence type="predicted"/>
<dbReference type="EMBL" id="JALMLT010000001">
    <property type="protein sequence ID" value="MDT8758158.1"/>
    <property type="molecule type" value="Genomic_DNA"/>
</dbReference>
<gene>
    <name evidence="2" type="ORF">MZO42_05560</name>
</gene>
<sequence length="286" mass="31352">MHFPGTTPAPSSSAMNIISALLEQRTGQQIAANRAWRIETALKPLLREKGLASLDQLITQLVATRTGDLGDQVVDALLNQETSFFRDAAVLDMIADATKAMQAEMGRKARIWSSGCSTGQEPLSLAMLFDERGMGEGANAPEIVATDISPAALNRARTGHYSQFEIQRGLPVRRMMTWFDSNGGDWAAKPELLRRIQFRQHNLTADTPPPGKFDVVLCRNVLLYFSQEVRRAVFAILASAMRPGGLLVLGAGETVIGLTDRFRPCDQYRGFYRAIDAAPVKRAAFG</sequence>
<dbReference type="PANTHER" id="PTHR24422:SF21">
    <property type="entry name" value="CHEMOTAXIS PROTEIN METHYLTRANSFERASE 1"/>
    <property type="match status" value="1"/>
</dbReference>
<dbReference type="CDD" id="cd02440">
    <property type="entry name" value="AdoMet_MTases"/>
    <property type="match status" value="1"/>
</dbReference>
<dbReference type="InterPro" id="IPR022642">
    <property type="entry name" value="CheR_C"/>
</dbReference>
<dbReference type="PANTHER" id="PTHR24422">
    <property type="entry name" value="CHEMOTAXIS PROTEIN METHYLTRANSFERASE"/>
    <property type="match status" value="1"/>
</dbReference>
<dbReference type="InterPro" id="IPR029063">
    <property type="entry name" value="SAM-dependent_MTases_sf"/>
</dbReference>
<dbReference type="InterPro" id="IPR050903">
    <property type="entry name" value="Bact_Chemotaxis_MeTrfase"/>
</dbReference>
<dbReference type="Pfam" id="PF01739">
    <property type="entry name" value="CheR"/>
    <property type="match status" value="1"/>
</dbReference>
<reference evidence="2" key="1">
    <citation type="submission" date="2022-04" db="EMBL/GenBank/DDBJ databases">
        <title>Tomato heritable bacteria conferring resistance against bacterial wilt.</title>
        <authorList>
            <person name="Yin J."/>
        </authorList>
    </citation>
    <scope>NUCLEOTIDE SEQUENCE</scope>
    <source>
        <strain evidence="2">Cra20</strain>
    </source>
</reference>
<dbReference type="SUPFAM" id="SSF47757">
    <property type="entry name" value="Chemotaxis receptor methyltransferase CheR, N-terminal domain"/>
    <property type="match status" value="1"/>
</dbReference>
<evidence type="ECO:0000313" key="2">
    <source>
        <dbReference type="EMBL" id="MDT8758158.1"/>
    </source>
</evidence>
<evidence type="ECO:0000259" key="1">
    <source>
        <dbReference type="PROSITE" id="PS50123"/>
    </source>
</evidence>
<dbReference type="InterPro" id="IPR000780">
    <property type="entry name" value="CheR_MeTrfase"/>
</dbReference>
<accession>A0ABU3N0S0</accession>
<name>A0ABU3N0S0_9SPHN</name>
<organism evidence="2">
    <name type="scientific">Sphingomonas psychrotolerans</name>
    <dbReference type="NCBI Taxonomy" id="1327635"/>
    <lineage>
        <taxon>Bacteria</taxon>
        <taxon>Pseudomonadati</taxon>
        <taxon>Pseudomonadota</taxon>
        <taxon>Alphaproteobacteria</taxon>
        <taxon>Sphingomonadales</taxon>
        <taxon>Sphingomonadaceae</taxon>
        <taxon>Sphingomonas</taxon>
    </lineage>
</organism>
<dbReference type="PROSITE" id="PS50123">
    <property type="entry name" value="CHER"/>
    <property type="match status" value="1"/>
</dbReference>
<feature type="domain" description="CheR-type methyltransferase" evidence="1">
    <location>
        <begin position="18"/>
        <end position="286"/>
    </location>
</feature>
<dbReference type="PRINTS" id="PR00996">
    <property type="entry name" value="CHERMTFRASE"/>
</dbReference>
<protein>
    <submittedName>
        <fullName evidence="2">Protein-glutamate O-methyltransferase CheR</fullName>
    </submittedName>
</protein>